<feature type="region of interest" description="Disordered" evidence="1">
    <location>
        <begin position="60"/>
        <end position="111"/>
    </location>
</feature>
<sequence>MRQPIFNAALLVAACAMLTACDLFSDEPDESAIDESNVSGEVLEGTISDDMLPLDELRSAAPPADIAPSGTASAAPPADAATEEVAEQPEEGASEDPEEPPAAAEADEAAN</sequence>
<accession>A0ABV0D1C7</accession>
<name>A0ABV0D1C7_9SPHN</name>
<evidence type="ECO:0008006" key="5">
    <source>
        <dbReference type="Google" id="ProtNLM"/>
    </source>
</evidence>
<evidence type="ECO:0000313" key="3">
    <source>
        <dbReference type="EMBL" id="MEN7538661.1"/>
    </source>
</evidence>
<organism evidence="3 4">
    <name type="scientific">Aurantiacibacter flavus</name>
    <dbReference type="NCBI Taxonomy" id="3145232"/>
    <lineage>
        <taxon>Bacteria</taxon>
        <taxon>Pseudomonadati</taxon>
        <taxon>Pseudomonadota</taxon>
        <taxon>Alphaproteobacteria</taxon>
        <taxon>Sphingomonadales</taxon>
        <taxon>Erythrobacteraceae</taxon>
        <taxon>Aurantiacibacter</taxon>
    </lineage>
</organism>
<evidence type="ECO:0000313" key="4">
    <source>
        <dbReference type="Proteomes" id="UP001484535"/>
    </source>
</evidence>
<evidence type="ECO:0000256" key="1">
    <source>
        <dbReference type="SAM" id="MobiDB-lite"/>
    </source>
</evidence>
<dbReference type="PROSITE" id="PS51257">
    <property type="entry name" value="PROKAR_LIPOPROTEIN"/>
    <property type="match status" value="1"/>
</dbReference>
<feature type="compositionally biased region" description="Low complexity" evidence="1">
    <location>
        <begin position="67"/>
        <end position="80"/>
    </location>
</feature>
<evidence type="ECO:0000256" key="2">
    <source>
        <dbReference type="SAM" id="SignalP"/>
    </source>
</evidence>
<reference evidence="3 4" key="1">
    <citation type="submission" date="2024-05" db="EMBL/GenBank/DDBJ databases">
        <authorList>
            <person name="Park S."/>
        </authorList>
    </citation>
    <scope>NUCLEOTIDE SEQUENCE [LARGE SCALE GENOMIC DNA]</scope>
    <source>
        <strain evidence="3 4">DGU5</strain>
    </source>
</reference>
<comment type="caution">
    <text evidence="3">The sequence shown here is derived from an EMBL/GenBank/DDBJ whole genome shotgun (WGS) entry which is preliminary data.</text>
</comment>
<gene>
    <name evidence="3" type="ORF">ABDJ38_15900</name>
</gene>
<dbReference type="RefSeq" id="WP_346786122.1">
    <property type="nucleotide sequence ID" value="NZ_JBDLBR010000007.1"/>
</dbReference>
<dbReference type="Proteomes" id="UP001484535">
    <property type="component" value="Unassembled WGS sequence"/>
</dbReference>
<proteinExistence type="predicted"/>
<feature type="signal peptide" evidence="2">
    <location>
        <begin position="1"/>
        <end position="25"/>
    </location>
</feature>
<protein>
    <recommendedName>
        <fullName evidence="5">Secreted protein</fullName>
    </recommendedName>
</protein>
<keyword evidence="2" id="KW-0732">Signal</keyword>
<keyword evidence="4" id="KW-1185">Reference proteome</keyword>
<feature type="compositionally biased region" description="Acidic residues" evidence="1">
    <location>
        <begin position="81"/>
        <end position="111"/>
    </location>
</feature>
<feature type="chain" id="PRO_5045885882" description="Secreted protein" evidence="2">
    <location>
        <begin position="26"/>
        <end position="111"/>
    </location>
</feature>
<dbReference type="EMBL" id="JBDLBR010000007">
    <property type="protein sequence ID" value="MEN7538661.1"/>
    <property type="molecule type" value="Genomic_DNA"/>
</dbReference>